<comment type="caution">
    <text evidence="2">The sequence shown here is derived from an EMBL/GenBank/DDBJ whole genome shotgun (WGS) entry which is preliminary data.</text>
</comment>
<keyword evidence="3" id="KW-1185">Reference proteome</keyword>
<proteinExistence type="predicted"/>
<organism evidence="2 3">
    <name type="scientific">Phyllobacterium brassicacearum</name>
    <dbReference type="NCBI Taxonomy" id="314235"/>
    <lineage>
        <taxon>Bacteria</taxon>
        <taxon>Pseudomonadati</taxon>
        <taxon>Pseudomonadota</taxon>
        <taxon>Alphaproteobacteria</taxon>
        <taxon>Hyphomicrobiales</taxon>
        <taxon>Phyllobacteriaceae</taxon>
        <taxon>Phyllobacterium</taxon>
    </lineage>
</organism>
<feature type="transmembrane region" description="Helical" evidence="1">
    <location>
        <begin position="41"/>
        <end position="58"/>
    </location>
</feature>
<reference evidence="3" key="1">
    <citation type="submission" date="2017-11" db="EMBL/GenBank/DDBJ databases">
        <authorList>
            <person name="Kuznetsova I."/>
            <person name="Sazanova A."/>
            <person name="Chirak E."/>
            <person name="Safronova V."/>
            <person name="Willems A."/>
        </authorList>
    </citation>
    <scope>NUCLEOTIDE SEQUENCE [LARGE SCALE GENOMIC DNA]</scope>
    <source>
        <strain evidence="3">STM 196</strain>
    </source>
</reference>
<protein>
    <submittedName>
        <fullName evidence="2">Uncharacterized protein</fullName>
    </submittedName>
</protein>
<accession>A0A2P7BVS1</accession>
<keyword evidence="1" id="KW-0472">Membrane</keyword>
<evidence type="ECO:0000256" key="1">
    <source>
        <dbReference type="SAM" id="Phobius"/>
    </source>
</evidence>
<sequence length="61" mass="7404">MLAFLLCFVLGFHFASSEGGFYDYEKFRWTVNSTNWKGFVLWYLICALVYACLLREWFGWW</sequence>
<dbReference type="AlphaFoldDB" id="A0A2P7BVS1"/>
<name>A0A2P7BVS1_9HYPH</name>
<dbReference type="Proteomes" id="UP000241444">
    <property type="component" value="Unassembled WGS sequence"/>
</dbReference>
<keyword evidence="1" id="KW-1133">Transmembrane helix</keyword>
<gene>
    <name evidence="2" type="ORF">CU102_00415</name>
</gene>
<dbReference type="EMBL" id="PGGO01000001">
    <property type="protein sequence ID" value="PSH70561.1"/>
    <property type="molecule type" value="Genomic_DNA"/>
</dbReference>
<keyword evidence="1" id="KW-0812">Transmembrane</keyword>
<evidence type="ECO:0000313" key="3">
    <source>
        <dbReference type="Proteomes" id="UP000241444"/>
    </source>
</evidence>
<evidence type="ECO:0000313" key="2">
    <source>
        <dbReference type="EMBL" id="PSH70561.1"/>
    </source>
</evidence>